<evidence type="ECO:0000313" key="7">
    <source>
        <dbReference type="EMBL" id="SPC22779.1"/>
    </source>
</evidence>
<dbReference type="PANTHER" id="PTHR32305">
    <property type="match status" value="1"/>
</dbReference>
<dbReference type="InterPro" id="IPR028244">
    <property type="entry name" value="T6SS_Rhs_Vgr_dom"/>
</dbReference>
<name>A0A7Z7JFQ2_9BURK</name>
<dbReference type="NCBIfam" id="TIGR03361">
    <property type="entry name" value="VI_Rhs_Vgr"/>
    <property type="match status" value="1"/>
</dbReference>
<dbReference type="InterPro" id="IPR037026">
    <property type="entry name" value="Vgr_OB-fold_dom_sf"/>
</dbReference>
<evidence type="ECO:0000259" key="6">
    <source>
        <dbReference type="Pfam" id="PF13296"/>
    </source>
</evidence>
<comment type="subcellular location">
    <subcellularLocation>
        <location evidence="1">Secreted</location>
    </subcellularLocation>
</comment>
<reference evidence="7 8" key="1">
    <citation type="submission" date="2018-01" db="EMBL/GenBank/DDBJ databases">
        <authorList>
            <person name="Clerissi C."/>
        </authorList>
    </citation>
    <scope>NUCLEOTIDE SEQUENCE [LARGE SCALE GENOMIC DNA]</scope>
    <source>
        <strain evidence="7">Cupriavidus taiwanensis STM 6021</strain>
    </source>
</reference>
<proteinExistence type="inferred from homology"/>
<dbReference type="Pfam" id="PF10106">
    <property type="entry name" value="DUF2345"/>
    <property type="match status" value="1"/>
</dbReference>
<dbReference type="Pfam" id="PF05954">
    <property type="entry name" value="Phage_GPD"/>
    <property type="match status" value="1"/>
</dbReference>
<evidence type="ECO:0000313" key="8">
    <source>
        <dbReference type="Proteomes" id="UP000257139"/>
    </source>
</evidence>
<dbReference type="Pfam" id="PF04717">
    <property type="entry name" value="Phage_base_V"/>
    <property type="match status" value="1"/>
</dbReference>
<organism evidence="7 8">
    <name type="scientific">Cupriavidus taiwanensis</name>
    <dbReference type="NCBI Taxonomy" id="164546"/>
    <lineage>
        <taxon>Bacteria</taxon>
        <taxon>Pseudomonadati</taxon>
        <taxon>Pseudomonadota</taxon>
        <taxon>Betaproteobacteria</taxon>
        <taxon>Burkholderiales</taxon>
        <taxon>Burkholderiaceae</taxon>
        <taxon>Cupriavidus</taxon>
    </lineage>
</organism>
<dbReference type="GO" id="GO:0005576">
    <property type="term" value="C:extracellular region"/>
    <property type="evidence" value="ECO:0007669"/>
    <property type="project" value="UniProtKB-SubCell"/>
</dbReference>
<gene>
    <name evidence="7" type="ORF">CBM2594_B50020</name>
</gene>
<dbReference type="InterPro" id="IPR050708">
    <property type="entry name" value="T6SS_VgrG/RHS"/>
</dbReference>
<dbReference type="RefSeq" id="WP_025581865.1">
    <property type="nucleotide sequence ID" value="NZ_LT976873.1"/>
</dbReference>
<dbReference type="Gene3D" id="2.40.50.230">
    <property type="entry name" value="Gp5 N-terminal domain"/>
    <property type="match status" value="1"/>
</dbReference>
<dbReference type="EMBL" id="LT978514">
    <property type="protein sequence ID" value="SPC22779.1"/>
    <property type="molecule type" value="Genomic_DNA"/>
</dbReference>
<dbReference type="AlphaFoldDB" id="A0A7Z7JFQ2"/>
<dbReference type="SUPFAM" id="SSF69349">
    <property type="entry name" value="Phage fibre proteins"/>
    <property type="match status" value="1"/>
</dbReference>
<dbReference type="PANTHER" id="PTHR32305:SF15">
    <property type="entry name" value="PROTEIN RHSA-RELATED"/>
    <property type="match status" value="1"/>
</dbReference>
<sequence length="824" mass="90544">MDNRPPFLSSRTVTVSGPALPELFGQSPFTFVRLDGKEGVCGLFEYDIELKTPDKAYNFHGPEGNFDLREMNGRELTVRIELDGMGTGMAGGVGAGTREISGIVDRARYLRAEGRHFVYGLTLRPWLWIASQNRNSRVFENRTDIEIIEEVLSAYSFPVERRLDVAKYPRRVYRTQCDESDYTFIARLMQHWGISWFFEHSDGKHRLVLVDHVGGYFSMPSEAYQVLEIHPPGVRVDQEHLDAFSVVDAVVAGKYTTNAYSFTQPRGNLSASSSDPRDTGLNTGALHQEVYDFPSEHAQPATDNRSWDEGDMIARIRMEEIRSRGLRCFGTGNLRAVVPGCTMNVKGHPQQAANREYVVLGANLRLEDVAEASGEGQRWHCRVEFECHPTHEVFRPALSIPWPVVAGPQSATVVGPEDSHVVWPDQYGRVRVQFPWDRFNKMSCWVRVATPWAGSQYGQISIPRIGSEVLVMFLDGGDPDKPIVMGAVPNSLNMPPWQLPDQLALTGIRSREHDGGRSNHLVLDDTKGQIQAQLASDHLQSQISMGYITGIPDVQGRRDKRGEGLEARTDGHAALRAALGMLLTTYPRERAEGNAMNVEDVIHVFMEALTLADSLAQSAVNAQAQTGQQQEVAKTLRSQADAVKGGGKLGEFTEPHITVASRAGIATTAPGSTHLYSGEHIALTSGQHLSFSCGGGMYATISHRFSLFVQRDGIKLYSAKGKVEVQAQSDDVDVIAQKVLRLLSTTDWVEISGKKGVRVNVEGNELRITPEGIENISTGKWIVFSASKSLTGPKNAPYTMPTTKICSHLAAGAAASGAGAVPLH</sequence>
<dbReference type="Pfam" id="PF13296">
    <property type="entry name" value="T6SS_Vgr"/>
    <property type="match status" value="1"/>
</dbReference>
<feature type="domain" description="Gp5/Type VI secretion system Vgr protein OB-fold" evidence="4">
    <location>
        <begin position="424"/>
        <end position="487"/>
    </location>
</feature>
<dbReference type="Gene3D" id="3.55.50.10">
    <property type="entry name" value="Baseplate protein-like domains"/>
    <property type="match status" value="1"/>
</dbReference>
<dbReference type="SUPFAM" id="SSF69255">
    <property type="entry name" value="gp5 N-terminal domain-like"/>
    <property type="match status" value="1"/>
</dbReference>
<dbReference type="NCBIfam" id="TIGR01646">
    <property type="entry name" value="vgr_GE"/>
    <property type="match status" value="1"/>
</dbReference>
<evidence type="ECO:0000256" key="3">
    <source>
        <dbReference type="ARBA" id="ARBA00022525"/>
    </source>
</evidence>
<protein>
    <submittedName>
        <fullName evidence="7">ImpA family type VI secretion-associated protein</fullName>
    </submittedName>
</protein>
<feature type="domain" description="Putative type VI secretion system Rhs element associated Vgr" evidence="6">
    <location>
        <begin position="511"/>
        <end position="619"/>
    </location>
</feature>
<dbReference type="InterPro" id="IPR018769">
    <property type="entry name" value="VgrG2_DUF2345"/>
</dbReference>
<dbReference type="SUPFAM" id="SSF69279">
    <property type="entry name" value="Phage tail proteins"/>
    <property type="match status" value="2"/>
</dbReference>
<dbReference type="Proteomes" id="UP000257139">
    <property type="component" value="Chromosome CBM2594_b"/>
</dbReference>
<evidence type="ECO:0000256" key="1">
    <source>
        <dbReference type="ARBA" id="ARBA00004613"/>
    </source>
</evidence>
<feature type="domain" description="DUF2345" evidence="5">
    <location>
        <begin position="645"/>
        <end position="794"/>
    </location>
</feature>
<dbReference type="Gene3D" id="4.10.220.110">
    <property type="match status" value="1"/>
</dbReference>
<evidence type="ECO:0000256" key="2">
    <source>
        <dbReference type="ARBA" id="ARBA00005558"/>
    </source>
</evidence>
<dbReference type="Gene3D" id="2.30.110.50">
    <property type="match status" value="1"/>
</dbReference>
<dbReference type="InterPro" id="IPR017847">
    <property type="entry name" value="T6SS_RhsGE_Vgr_subset"/>
</dbReference>
<evidence type="ECO:0000259" key="4">
    <source>
        <dbReference type="Pfam" id="PF04717"/>
    </source>
</evidence>
<comment type="similarity">
    <text evidence="2">Belongs to the VgrG protein family.</text>
</comment>
<keyword evidence="3" id="KW-0964">Secreted</keyword>
<dbReference type="InterPro" id="IPR006531">
    <property type="entry name" value="Gp5/Vgr_OB"/>
</dbReference>
<accession>A0A7Z7JFQ2</accession>
<dbReference type="InterPro" id="IPR006533">
    <property type="entry name" value="T6SS_Vgr_RhsGE"/>
</dbReference>
<evidence type="ECO:0000259" key="5">
    <source>
        <dbReference type="Pfam" id="PF10106"/>
    </source>
</evidence>